<gene>
    <name evidence="1" type="ORF">ETAA1_14140</name>
</gene>
<proteinExistence type="predicted"/>
<reference evidence="1 2" key="1">
    <citation type="submission" date="2019-02" db="EMBL/GenBank/DDBJ databases">
        <title>Deep-cultivation of Planctomycetes and their phenomic and genomic characterization uncovers novel biology.</title>
        <authorList>
            <person name="Wiegand S."/>
            <person name="Jogler M."/>
            <person name="Boedeker C."/>
            <person name="Pinto D."/>
            <person name="Vollmers J."/>
            <person name="Rivas-Marin E."/>
            <person name="Kohn T."/>
            <person name="Peeters S.H."/>
            <person name="Heuer A."/>
            <person name="Rast P."/>
            <person name="Oberbeckmann S."/>
            <person name="Bunk B."/>
            <person name="Jeske O."/>
            <person name="Meyerdierks A."/>
            <person name="Storesund J.E."/>
            <person name="Kallscheuer N."/>
            <person name="Luecker S."/>
            <person name="Lage O.M."/>
            <person name="Pohl T."/>
            <person name="Merkel B.J."/>
            <person name="Hornburger P."/>
            <person name="Mueller R.-W."/>
            <person name="Bruemmer F."/>
            <person name="Labrenz M."/>
            <person name="Spormann A.M."/>
            <person name="Op den Camp H."/>
            <person name="Overmann J."/>
            <person name="Amann R."/>
            <person name="Jetten M.S.M."/>
            <person name="Mascher T."/>
            <person name="Medema M.H."/>
            <person name="Devos D.P."/>
            <person name="Kaster A.-K."/>
            <person name="Ovreas L."/>
            <person name="Rohde M."/>
            <person name="Galperin M.Y."/>
            <person name="Jogler C."/>
        </authorList>
    </citation>
    <scope>NUCLEOTIDE SEQUENCE [LARGE SCALE GENOMIC DNA]</scope>
    <source>
        <strain evidence="1 2">ETA_A1</strain>
    </source>
</reference>
<evidence type="ECO:0000313" key="2">
    <source>
        <dbReference type="Proteomes" id="UP000319576"/>
    </source>
</evidence>
<sequence>MQEIESSAALDARDAYIVAGTVAGKTPTVIAAELGVSVHTIYRRLKAAPVRQALTEARAAEVRPLVAQAVGEVQKSVERLVAVRDGETTRDGDRIRASVAILDWFSRVWEMGEVLPRIAALEAQLAASALIIETTNQHTSCNIDAVPEGMVADDC</sequence>
<dbReference type="AlphaFoldDB" id="A0A517XPQ4"/>
<organism evidence="1 2">
    <name type="scientific">Urbifossiella limnaea</name>
    <dbReference type="NCBI Taxonomy" id="2528023"/>
    <lineage>
        <taxon>Bacteria</taxon>
        <taxon>Pseudomonadati</taxon>
        <taxon>Planctomycetota</taxon>
        <taxon>Planctomycetia</taxon>
        <taxon>Gemmatales</taxon>
        <taxon>Gemmataceae</taxon>
        <taxon>Urbifossiella</taxon>
    </lineage>
</organism>
<keyword evidence="2" id="KW-1185">Reference proteome</keyword>
<dbReference type="KEGG" id="uli:ETAA1_14140"/>
<protein>
    <submittedName>
        <fullName evidence="1">Uncharacterized protein</fullName>
    </submittedName>
</protein>
<dbReference type="EMBL" id="CP036273">
    <property type="protein sequence ID" value="QDU19487.1"/>
    <property type="molecule type" value="Genomic_DNA"/>
</dbReference>
<dbReference type="RefSeq" id="WP_145235521.1">
    <property type="nucleotide sequence ID" value="NZ_CP036273.1"/>
</dbReference>
<name>A0A517XPQ4_9BACT</name>
<accession>A0A517XPQ4</accession>
<dbReference type="Proteomes" id="UP000319576">
    <property type="component" value="Chromosome"/>
</dbReference>
<evidence type="ECO:0000313" key="1">
    <source>
        <dbReference type="EMBL" id="QDU19487.1"/>
    </source>
</evidence>